<evidence type="ECO:0000313" key="3">
    <source>
        <dbReference type="Proteomes" id="UP001221757"/>
    </source>
</evidence>
<gene>
    <name evidence="2" type="ORF">B0H17DRAFT_1139892</name>
</gene>
<dbReference type="Proteomes" id="UP001221757">
    <property type="component" value="Unassembled WGS sequence"/>
</dbReference>
<dbReference type="AlphaFoldDB" id="A0AAD7G831"/>
<accession>A0AAD7G831</accession>
<evidence type="ECO:0000256" key="1">
    <source>
        <dbReference type="SAM" id="MobiDB-lite"/>
    </source>
</evidence>
<proteinExistence type="predicted"/>
<organism evidence="2 3">
    <name type="scientific">Mycena rosella</name>
    <name type="common">Pink bonnet</name>
    <name type="synonym">Agaricus rosellus</name>
    <dbReference type="NCBI Taxonomy" id="1033263"/>
    <lineage>
        <taxon>Eukaryota</taxon>
        <taxon>Fungi</taxon>
        <taxon>Dikarya</taxon>
        <taxon>Basidiomycota</taxon>
        <taxon>Agaricomycotina</taxon>
        <taxon>Agaricomycetes</taxon>
        <taxon>Agaricomycetidae</taxon>
        <taxon>Agaricales</taxon>
        <taxon>Marasmiineae</taxon>
        <taxon>Mycenaceae</taxon>
        <taxon>Mycena</taxon>
    </lineage>
</organism>
<comment type="caution">
    <text evidence="2">The sequence shown here is derived from an EMBL/GenBank/DDBJ whole genome shotgun (WGS) entry which is preliminary data.</text>
</comment>
<dbReference type="EMBL" id="JARKIE010000142">
    <property type="protein sequence ID" value="KAJ7676463.1"/>
    <property type="molecule type" value="Genomic_DNA"/>
</dbReference>
<keyword evidence="3" id="KW-1185">Reference proteome</keyword>
<sequence length="439" mass="49110">MSSDLGLTICGTNLLPLVPTIRSLQGAHNEEQSSERQLIRTEQPHTLTVGDIKLDGYVRDGSNSEELLNVSSPKKPEARSSWSEEDKELIRWQCGINFANGIKIYTRRPTNLAAATSTSGQSEATQTQQERLLLEELKDERAAVQIQLDNFVYPILHNPPARNYFRDLPAVLFNNPMRVHGKPHFSSRRYARRGARSPFPSLRCGTALKKSPWRIIVHYALVPTDQVLRQQDSTGRMFRCPAIGHLPPRIPPLGHAAGMIRSRTTGIPVGRRSSYLGFPSHHCERSLSTYGARFLFLNSGELVNSELAPEVVRALNRRSTSHFLPKLENPVNSECASDQVDVEMLDALHSRCTDDSEATDIDGTSRARIRSFRLIWAEHLSDTALAELPLQHLASLRVLVSRGMHIHIGTVDQNSNARPARTPPRHYPDLPREKTSGPS</sequence>
<name>A0AAD7G831_MYCRO</name>
<feature type="region of interest" description="Disordered" evidence="1">
    <location>
        <begin position="410"/>
        <end position="439"/>
    </location>
</feature>
<reference evidence="2" key="1">
    <citation type="submission" date="2023-03" db="EMBL/GenBank/DDBJ databases">
        <title>Massive genome expansion in bonnet fungi (Mycena s.s.) driven by repeated elements and novel gene families across ecological guilds.</title>
        <authorList>
            <consortium name="Lawrence Berkeley National Laboratory"/>
            <person name="Harder C.B."/>
            <person name="Miyauchi S."/>
            <person name="Viragh M."/>
            <person name="Kuo A."/>
            <person name="Thoen E."/>
            <person name="Andreopoulos B."/>
            <person name="Lu D."/>
            <person name="Skrede I."/>
            <person name="Drula E."/>
            <person name="Henrissat B."/>
            <person name="Morin E."/>
            <person name="Kohler A."/>
            <person name="Barry K."/>
            <person name="LaButti K."/>
            <person name="Morin E."/>
            <person name="Salamov A."/>
            <person name="Lipzen A."/>
            <person name="Mereny Z."/>
            <person name="Hegedus B."/>
            <person name="Baldrian P."/>
            <person name="Stursova M."/>
            <person name="Weitz H."/>
            <person name="Taylor A."/>
            <person name="Grigoriev I.V."/>
            <person name="Nagy L.G."/>
            <person name="Martin F."/>
            <person name="Kauserud H."/>
        </authorList>
    </citation>
    <scope>NUCLEOTIDE SEQUENCE</scope>
    <source>
        <strain evidence="2">CBHHK067</strain>
    </source>
</reference>
<evidence type="ECO:0000313" key="2">
    <source>
        <dbReference type="EMBL" id="KAJ7676463.1"/>
    </source>
</evidence>
<protein>
    <submittedName>
        <fullName evidence="2">Uncharacterized protein</fullName>
    </submittedName>
</protein>
<feature type="compositionally biased region" description="Basic and acidic residues" evidence="1">
    <location>
        <begin position="426"/>
        <end position="439"/>
    </location>
</feature>